<evidence type="ECO:0000313" key="3">
    <source>
        <dbReference type="Proteomes" id="UP000373449"/>
    </source>
</evidence>
<sequence length="172" mass="19714">MVSMSEYSWMLSLTSIILVFFTWNIVYRNAKRLATRAESKSTVDHVVKLLNELSDLSLSYWLGATKNKNSQMHTILAMSKINQINHYLEVLISRGLSIDLNFIAEVHKAATLDCEKIKMLRSHELSKKGNESTAKCLSLMSHVFKQFELKYPPLKDETLEEWSASLGPNQNF</sequence>
<gene>
    <name evidence="2" type="ORF">NCTC12282_05213</name>
</gene>
<keyword evidence="1" id="KW-0472">Membrane</keyword>
<accession>A0A484ZV27</accession>
<evidence type="ECO:0000256" key="1">
    <source>
        <dbReference type="SAM" id="Phobius"/>
    </source>
</evidence>
<keyword evidence="1" id="KW-0812">Transmembrane</keyword>
<name>A0A484ZV27_9GAMM</name>
<organism evidence="2 3">
    <name type="scientific">Budvicia aquatica</name>
    <dbReference type="NCBI Taxonomy" id="82979"/>
    <lineage>
        <taxon>Bacteria</taxon>
        <taxon>Pseudomonadati</taxon>
        <taxon>Pseudomonadota</taxon>
        <taxon>Gammaproteobacteria</taxon>
        <taxon>Enterobacterales</taxon>
        <taxon>Budviciaceae</taxon>
        <taxon>Budvicia</taxon>
    </lineage>
</organism>
<evidence type="ECO:0000313" key="2">
    <source>
        <dbReference type="EMBL" id="VFS51566.1"/>
    </source>
</evidence>
<protein>
    <recommendedName>
        <fullName evidence="4">DUF4760 domain-containing protein</fullName>
    </recommendedName>
</protein>
<reference evidence="2 3" key="1">
    <citation type="submission" date="2019-03" db="EMBL/GenBank/DDBJ databases">
        <authorList>
            <consortium name="Pathogen Informatics"/>
        </authorList>
    </citation>
    <scope>NUCLEOTIDE SEQUENCE [LARGE SCALE GENOMIC DNA]</scope>
    <source>
        <strain evidence="2 3">NCTC12282</strain>
    </source>
</reference>
<feature type="transmembrane region" description="Helical" evidence="1">
    <location>
        <begin position="6"/>
        <end position="26"/>
    </location>
</feature>
<evidence type="ECO:0008006" key="4">
    <source>
        <dbReference type="Google" id="ProtNLM"/>
    </source>
</evidence>
<proteinExistence type="predicted"/>
<dbReference type="EMBL" id="CAADJA010000002">
    <property type="protein sequence ID" value="VFS51566.1"/>
    <property type="molecule type" value="Genomic_DNA"/>
</dbReference>
<keyword evidence="1" id="KW-1133">Transmembrane helix</keyword>
<dbReference type="Proteomes" id="UP000373449">
    <property type="component" value="Unassembled WGS sequence"/>
</dbReference>
<dbReference type="AlphaFoldDB" id="A0A484ZV27"/>